<dbReference type="EMBL" id="KK915304">
    <property type="protein sequence ID" value="KDP23032.1"/>
    <property type="molecule type" value="Genomic_DNA"/>
</dbReference>
<keyword evidence="2" id="KW-1185">Reference proteome</keyword>
<proteinExistence type="predicted"/>
<sequence>MSQLPEIPSSAYTLEMNTLGAIPDIPTFEGEPMPVSRNPLTFGTRPLQLLPLPATEFPIRYQTSRMRGFQTDLRHAGKSCVTQLFLREQLRDVAVLGEQLRDAAVRGVNEP</sequence>
<dbReference type="AlphaFoldDB" id="A0A067JGP3"/>
<accession>A0A067JGP3</accession>
<name>A0A067JGP3_JATCU</name>
<organism evidence="1 2">
    <name type="scientific">Jatropha curcas</name>
    <name type="common">Barbados nut</name>
    <dbReference type="NCBI Taxonomy" id="180498"/>
    <lineage>
        <taxon>Eukaryota</taxon>
        <taxon>Viridiplantae</taxon>
        <taxon>Streptophyta</taxon>
        <taxon>Embryophyta</taxon>
        <taxon>Tracheophyta</taxon>
        <taxon>Spermatophyta</taxon>
        <taxon>Magnoliopsida</taxon>
        <taxon>eudicotyledons</taxon>
        <taxon>Gunneridae</taxon>
        <taxon>Pentapetalae</taxon>
        <taxon>rosids</taxon>
        <taxon>fabids</taxon>
        <taxon>Malpighiales</taxon>
        <taxon>Euphorbiaceae</taxon>
        <taxon>Crotonoideae</taxon>
        <taxon>Jatropheae</taxon>
        <taxon>Jatropha</taxon>
    </lineage>
</organism>
<gene>
    <name evidence="1" type="ORF">JCGZ_01744</name>
</gene>
<protein>
    <submittedName>
        <fullName evidence="1">Uncharacterized protein</fullName>
    </submittedName>
</protein>
<reference evidence="1 2" key="1">
    <citation type="journal article" date="2014" name="PLoS ONE">
        <title>Global Analysis of Gene Expression Profiles in Physic Nut (Jatropha curcas L.) Seedlings Exposed to Salt Stress.</title>
        <authorList>
            <person name="Zhang L."/>
            <person name="Zhang C."/>
            <person name="Wu P."/>
            <person name="Chen Y."/>
            <person name="Li M."/>
            <person name="Jiang H."/>
            <person name="Wu G."/>
        </authorList>
    </citation>
    <scope>NUCLEOTIDE SEQUENCE [LARGE SCALE GENOMIC DNA]</scope>
    <source>
        <strain evidence="2">cv. GZQX0401</strain>
        <tissue evidence="1">Young leaves</tissue>
    </source>
</reference>
<evidence type="ECO:0000313" key="2">
    <source>
        <dbReference type="Proteomes" id="UP000027138"/>
    </source>
</evidence>
<dbReference type="Proteomes" id="UP000027138">
    <property type="component" value="Unassembled WGS sequence"/>
</dbReference>
<evidence type="ECO:0000313" key="1">
    <source>
        <dbReference type="EMBL" id="KDP23032.1"/>
    </source>
</evidence>